<organism evidence="7 8">
    <name type="scientific">Afipia felis</name>
    <name type="common">Cat scratch disease bacillus</name>
    <dbReference type="NCBI Taxonomy" id="1035"/>
    <lineage>
        <taxon>Bacteria</taxon>
        <taxon>Pseudomonadati</taxon>
        <taxon>Pseudomonadota</taxon>
        <taxon>Alphaproteobacteria</taxon>
        <taxon>Hyphomicrobiales</taxon>
        <taxon>Nitrobacteraceae</taxon>
        <taxon>Afipia</taxon>
    </lineage>
</organism>
<protein>
    <submittedName>
        <fullName evidence="7">Bicarbonate transporter, IctB family</fullName>
    </submittedName>
</protein>
<feature type="transmembrane region" description="Helical" evidence="5">
    <location>
        <begin position="244"/>
        <end position="265"/>
    </location>
</feature>
<feature type="transmembrane region" description="Helical" evidence="5">
    <location>
        <begin position="44"/>
        <end position="60"/>
    </location>
</feature>
<dbReference type="Proteomes" id="UP000035762">
    <property type="component" value="Unassembled WGS sequence"/>
</dbReference>
<comment type="caution">
    <text evidence="7">The sequence shown here is derived from an EMBL/GenBank/DDBJ whole genome shotgun (WGS) entry which is preliminary data.</text>
</comment>
<evidence type="ECO:0000256" key="5">
    <source>
        <dbReference type="SAM" id="Phobius"/>
    </source>
</evidence>
<dbReference type="GO" id="GO:0016020">
    <property type="term" value="C:membrane"/>
    <property type="evidence" value="ECO:0007669"/>
    <property type="project" value="UniProtKB-SubCell"/>
</dbReference>
<feature type="transmembrane region" description="Helical" evidence="5">
    <location>
        <begin position="199"/>
        <end position="232"/>
    </location>
</feature>
<evidence type="ECO:0000256" key="4">
    <source>
        <dbReference type="ARBA" id="ARBA00023136"/>
    </source>
</evidence>
<feature type="transmembrane region" description="Helical" evidence="5">
    <location>
        <begin position="67"/>
        <end position="87"/>
    </location>
</feature>
<feature type="domain" description="O-antigen ligase-related" evidence="6">
    <location>
        <begin position="200"/>
        <end position="339"/>
    </location>
</feature>
<dbReference type="InterPro" id="IPR051533">
    <property type="entry name" value="WaaL-like"/>
</dbReference>
<accession>A0A090MNH2</accession>
<dbReference type="RefSeq" id="WP_048755929.1">
    <property type="nucleotide sequence ID" value="NZ_CCAZ020000001.1"/>
</dbReference>
<dbReference type="OrthoDB" id="9796592at2"/>
<feature type="transmembrane region" description="Helical" evidence="5">
    <location>
        <begin position="93"/>
        <end position="115"/>
    </location>
</feature>
<comment type="subcellular location">
    <subcellularLocation>
        <location evidence="1">Membrane</location>
        <topology evidence="1">Multi-pass membrane protein</topology>
    </subcellularLocation>
</comment>
<gene>
    <name evidence="7" type="ORF">BN961_01220</name>
</gene>
<dbReference type="Pfam" id="PF04932">
    <property type="entry name" value="Wzy_C"/>
    <property type="match status" value="1"/>
</dbReference>
<evidence type="ECO:0000256" key="2">
    <source>
        <dbReference type="ARBA" id="ARBA00022692"/>
    </source>
</evidence>
<dbReference type="PANTHER" id="PTHR37422">
    <property type="entry name" value="TEICHURONIC ACID BIOSYNTHESIS PROTEIN TUAE"/>
    <property type="match status" value="1"/>
</dbReference>
<dbReference type="PANTHER" id="PTHR37422:SF21">
    <property type="entry name" value="EXOQ-LIKE PROTEIN"/>
    <property type="match status" value="1"/>
</dbReference>
<sequence length="422" mass="46768">MTFATDHLLSTHRLAPPRVRAIQHALMWIAGVGGSLVFIEPSPYELATLAGIIFFYATGLRMRPVFLPLLIMLVMLNFGYTICSIDLMDQSQIVNWIATSWYMAITAFFFALVLAEDTAKRLDLLQRGMIIGGVIAGGSGVAGYFHLVPGGYDLLTLYGRARGTFKDPNVLSAFLILPALLALQNVITAPFFKSLRNALAFGIIALALLLAFSRAAWGQLVFTSIFMVALMYLTSRSRSQQSRIVLTAIAAVAALALALAVLLSFDSIDSLFKERASLHQTYDSGRYGRFGRHILGFQMALDLPFGIGPLQFRRFFPEDTHNSFLNAFMSGGWISGILFPTLVFVTVAMGFRLVFVRVPWQRTYLAFFCAFLGTVGEAFIIDVDHWRHFWLMLGAMWGFAAATYEYKTRSMAARGDVGLLPP</sequence>
<feature type="transmembrane region" description="Helical" evidence="5">
    <location>
        <begin position="363"/>
        <end position="381"/>
    </location>
</feature>
<evidence type="ECO:0000313" key="8">
    <source>
        <dbReference type="Proteomes" id="UP000035762"/>
    </source>
</evidence>
<feature type="transmembrane region" description="Helical" evidence="5">
    <location>
        <begin position="168"/>
        <end position="187"/>
    </location>
</feature>
<feature type="transmembrane region" description="Helical" evidence="5">
    <location>
        <begin position="332"/>
        <end position="351"/>
    </location>
</feature>
<dbReference type="InterPro" id="IPR007016">
    <property type="entry name" value="O-antigen_ligase-rel_domated"/>
</dbReference>
<feature type="transmembrane region" description="Helical" evidence="5">
    <location>
        <begin position="127"/>
        <end position="148"/>
    </location>
</feature>
<evidence type="ECO:0000259" key="6">
    <source>
        <dbReference type="Pfam" id="PF04932"/>
    </source>
</evidence>
<proteinExistence type="predicted"/>
<reference evidence="7 8" key="1">
    <citation type="journal article" date="2014" name="Genome Announc.">
        <title>Genome Sequence of Afipia felis Strain 76713, Isolated in Hospital Water Using an Amoeba Co-Culture Procedure.</title>
        <authorList>
            <person name="Benamar S."/>
            <person name="La Scola B."/>
            <person name="Croce O."/>
        </authorList>
    </citation>
    <scope>NUCLEOTIDE SEQUENCE [LARGE SCALE GENOMIC DNA]</scope>
    <source>
        <strain evidence="7 8">76713</strain>
    </source>
</reference>
<keyword evidence="3 5" id="KW-1133">Transmembrane helix</keyword>
<keyword evidence="4 5" id="KW-0472">Membrane</keyword>
<dbReference type="EMBL" id="CCAZ020000001">
    <property type="protein sequence ID" value="CEG07817.1"/>
    <property type="molecule type" value="Genomic_DNA"/>
</dbReference>
<feature type="transmembrane region" description="Helical" evidence="5">
    <location>
        <begin position="387"/>
        <end position="404"/>
    </location>
</feature>
<keyword evidence="8" id="KW-1185">Reference proteome</keyword>
<dbReference type="STRING" id="1035.BN961_01220"/>
<evidence type="ECO:0000313" key="7">
    <source>
        <dbReference type="EMBL" id="CEG07817.1"/>
    </source>
</evidence>
<keyword evidence="2 5" id="KW-0812">Transmembrane</keyword>
<dbReference type="AlphaFoldDB" id="A0A090MNH2"/>
<evidence type="ECO:0000256" key="3">
    <source>
        <dbReference type="ARBA" id="ARBA00022989"/>
    </source>
</evidence>
<name>A0A090MNH2_AFIFE</name>
<evidence type="ECO:0000256" key="1">
    <source>
        <dbReference type="ARBA" id="ARBA00004141"/>
    </source>
</evidence>